<protein>
    <submittedName>
        <fullName evidence="1">Pimeloyl-ACP methyl ester carboxylesterase</fullName>
    </submittedName>
</protein>
<evidence type="ECO:0000313" key="2">
    <source>
        <dbReference type="Proteomes" id="UP001268819"/>
    </source>
</evidence>
<dbReference type="InterPro" id="IPR029058">
    <property type="entry name" value="AB_hydrolase_fold"/>
</dbReference>
<accession>A0ABU1PRT7</accession>
<dbReference type="Proteomes" id="UP001268819">
    <property type="component" value="Unassembled WGS sequence"/>
</dbReference>
<dbReference type="EMBL" id="JAVDSG010000001">
    <property type="protein sequence ID" value="MDR6593344.1"/>
    <property type="molecule type" value="Genomic_DNA"/>
</dbReference>
<evidence type="ECO:0000313" key="1">
    <source>
        <dbReference type="EMBL" id="MDR6593344.1"/>
    </source>
</evidence>
<name>A0ABU1PRT7_9PSEU</name>
<dbReference type="Gene3D" id="3.40.50.1820">
    <property type="entry name" value="alpha/beta hydrolase"/>
    <property type="match status" value="1"/>
</dbReference>
<proteinExistence type="predicted"/>
<gene>
    <name evidence="1" type="ORF">J2S66_001728</name>
</gene>
<dbReference type="SUPFAM" id="SSF53474">
    <property type="entry name" value="alpha/beta-Hydrolases"/>
    <property type="match status" value="1"/>
</dbReference>
<dbReference type="RefSeq" id="WP_310305973.1">
    <property type="nucleotide sequence ID" value="NZ_BAAAXB010000001.1"/>
</dbReference>
<sequence length="307" mass="34203">MPHVTFIHGIGNKPPAPRLGRNWRRVLAENGLDLDASGVTSTFVYWADLLHPAPLPEARYEDARGSLEVEAPEIGMRWLVRSTGVEASFVAALADRVGLDEFASDDPVLPAGVEPDPTRERVLLPWFVKRRLMKVFLRDAHHYLFDTEFSPREGEMYSIRREIRARVLRALDEGARRPGPHVVVAHSLGTVIAYDCVKRLPDCPRVDGLLTFGSPLGIDEVQDRLRPEWTRHDGFPAGVRQWVNVYDRLDPVAGVDALLANDFRRQGVKAVVDVGAPNRGAWRHGADKYLAGAGLRDALAGMLDGEW</sequence>
<reference evidence="1 2" key="1">
    <citation type="submission" date="2023-07" db="EMBL/GenBank/DDBJ databases">
        <title>Sequencing the genomes of 1000 actinobacteria strains.</title>
        <authorList>
            <person name="Klenk H.-P."/>
        </authorList>
    </citation>
    <scope>NUCLEOTIDE SEQUENCE [LARGE SCALE GENOMIC DNA]</scope>
    <source>
        <strain evidence="1 2">DSM 43749</strain>
    </source>
</reference>
<organism evidence="1 2">
    <name type="scientific">Saccharothrix longispora</name>
    <dbReference type="NCBI Taxonomy" id="33920"/>
    <lineage>
        <taxon>Bacteria</taxon>
        <taxon>Bacillati</taxon>
        <taxon>Actinomycetota</taxon>
        <taxon>Actinomycetes</taxon>
        <taxon>Pseudonocardiales</taxon>
        <taxon>Pseudonocardiaceae</taxon>
        <taxon>Saccharothrix</taxon>
    </lineage>
</organism>
<comment type="caution">
    <text evidence="1">The sequence shown here is derived from an EMBL/GenBank/DDBJ whole genome shotgun (WGS) entry which is preliminary data.</text>
</comment>
<keyword evidence="2" id="KW-1185">Reference proteome</keyword>